<dbReference type="InterPro" id="IPR019786">
    <property type="entry name" value="Zinc_finger_PHD-type_CS"/>
</dbReference>
<keyword evidence="10" id="KW-0223">Dioxygenase</keyword>
<dbReference type="PANTHER" id="PTHR10694:SF43">
    <property type="entry name" value="LYSINE-SPECIFIC DEMETHYLASE 5C"/>
    <property type="match status" value="1"/>
</dbReference>
<feature type="region of interest" description="Disordered" evidence="16">
    <location>
        <begin position="252"/>
        <end position="293"/>
    </location>
</feature>
<dbReference type="Pfam" id="PF21323">
    <property type="entry name" value="KDM5_C-hel"/>
    <property type="match status" value="1"/>
</dbReference>
<evidence type="ECO:0000256" key="14">
    <source>
        <dbReference type="ARBA" id="ARBA00048734"/>
    </source>
</evidence>
<dbReference type="CDD" id="cd15604">
    <property type="entry name" value="PHD1_KDM5C_5D"/>
    <property type="match status" value="1"/>
</dbReference>
<dbReference type="GO" id="GO:0000785">
    <property type="term" value="C:chromatin"/>
    <property type="evidence" value="ECO:0007669"/>
    <property type="project" value="TreeGrafter"/>
</dbReference>
<reference evidence="21" key="2">
    <citation type="submission" date="2025-08" db="UniProtKB">
        <authorList>
            <consortium name="Ensembl"/>
        </authorList>
    </citation>
    <scope>IDENTIFICATION</scope>
</reference>
<accession>G3PES1</accession>
<dbReference type="OMA" id="FMIRCEL"/>
<comment type="subcellular location">
    <subcellularLocation>
        <location evidence="2">Nucleus</location>
    </subcellularLocation>
</comment>
<feature type="region of interest" description="Disordered" evidence="16">
    <location>
        <begin position="1256"/>
        <end position="1278"/>
    </location>
</feature>
<dbReference type="FunFam" id="2.60.120.650:FF:000001">
    <property type="entry name" value="Putative lysine-specific demethylase 5b"/>
    <property type="match status" value="1"/>
</dbReference>
<dbReference type="GO" id="GO:0008270">
    <property type="term" value="F:zinc ion binding"/>
    <property type="evidence" value="ECO:0007669"/>
    <property type="project" value="UniProtKB-KW"/>
</dbReference>
<evidence type="ECO:0000256" key="1">
    <source>
        <dbReference type="ARBA" id="ARBA00001954"/>
    </source>
</evidence>
<keyword evidence="12" id="KW-0408">Iron</keyword>
<dbReference type="PROSITE" id="PS51183">
    <property type="entry name" value="JMJN"/>
    <property type="match status" value="1"/>
</dbReference>
<feature type="region of interest" description="Disordered" evidence="16">
    <location>
        <begin position="1344"/>
        <end position="1414"/>
    </location>
</feature>
<keyword evidence="5" id="KW-0479">Metal-binding</keyword>
<keyword evidence="7 15" id="KW-0863">Zinc-finger</keyword>
<dbReference type="PROSITE" id="PS01359">
    <property type="entry name" value="ZF_PHD_1"/>
    <property type="match status" value="1"/>
</dbReference>
<protein>
    <recommendedName>
        <fullName evidence="4">[histone H3]-trimethyl-L-lysine(4) demethylase</fullName>
        <ecNumber evidence="4">1.14.11.67</ecNumber>
    </recommendedName>
</protein>
<dbReference type="SUPFAM" id="SSF51197">
    <property type="entry name" value="Clavaminate synthase-like"/>
    <property type="match status" value="1"/>
</dbReference>
<evidence type="ECO:0000256" key="7">
    <source>
        <dbReference type="ARBA" id="ARBA00022771"/>
    </source>
</evidence>
<evidence type="ECO:0000256" key="3">
    <source>
        <dbReference type="ARBA" id="ARBA00006801"/>
    </source>
</evidence>
<dbReference type="Gene3D" id="1.10.150.60">
    <property type="entry name" value="ARID DNA-binding domain"/>
    <property type="match status" value="1"/>
</dbReference>
<dbReference type="Ensembl" id="ENSGACT00000016126.2">
    <property type="protein sequence ID" value="ENSGACP00000016095.2"/>
    <property type="gene ID" value="ENSGACG00000012163.2"/>
</dbReference>
<dbReference type="InterPro" id="IPR019787">
    <property type="entry name" value="Znf_PHD-finger"/>
</dbReference>
<dbReference type="GO" id="GO:0005634">
    <property type="term" value="C:nucleus"/>
    <property type="evidence" value="ECO:0007669"/>
    <property type="project" value="UniProtKB-SubCell"/>
</dbReference>
<dbReference type="SMART" id="SM00249">
    <property type="entry name" value="PHD"/>
    <property type="match status" value="2"/>
</dbReference>
<evidence type="ECO:0000256" key="9">
    <source>
        <dbReference type="ARBA" id="ARBA00022853"/>
    </source>
</evidence>
<dbReference type="Pfam" id="PF01388">
    <property type="entry name" value="ARID"/>
    <property type="match status" value="1"/>
</dbReference>
<evidence type="ECO:0000256" key="5">
    <source>
        <dbReference type="ARBA" id="ARBA00022723"/>
    </source>
</evidence>
<dbReference type="CDD" id="cd16875">
    <property type="entry name" value="ARID_KDM5C_5D"/>
    <property type="match status" value="1"/>
</dbReference>
<dbReference type="PROSITE" id="PS51011">
    <property type="entry name" value="ARID"/>
    <property type="match status" value="1"/>
</dbReference>
<feature type="compositionally biased region" description="Polar residues" evidence="16">
    <location>
        <begin position="1262"/>
        <end position="1278"/>
    </location>
</feature>
<dbReference type="Pfam" id="PF08429">
    <property type="entry name" value="PLU-1"/>
    <property type="match status" value="2"/>
</dbReference>
<dbReference type="PANTHER" id="PTHR10694">
    <property type="entry name" value="LYSINE-SPECIFIC DEMETHYLASE"/>
    <property type="match status" value="1"/>
</dbReference>
<feature type="domain" description="JmjN" evidence="19">
    <location>
        <begin position="12"/>
        <end position="53"/>
    </location>
</feature>
<evidence type="ECO:0000313" key="22">
    <source>
        <dbReference type="Proteomes" id="UP000007635"/>
    </source>
</evidence>
<evidence type="ECO:0000256" key="12">
    <source>
        <dbReference type="ARBA" id="ARBA00023004"/>
    </source>
</evidence>
<dbReference type="FunCoup" id="G3PES1">
    <property type="interactions" value="1609"/>
</dbReference>
<dbReference type="InterPro" id="IPR036431">
    <property type="entry name" value="ARID_dom_sf"/>
</dbReference>
<dbReference type="eggNOG" id="KOG1246">
    <property type="taxonomic scope" value="Eukaryota"/>
</dbReference>
<dbReference type="Proteomes" id="UP000007635">
    <property type="component" value="Chromosome XII"/>
</dbReference>
<dbReference type="GO" id="GO:0003677">
    <property type="term" value="F:DNA binding"/>
    <property type="evidence" value="ECO:0007669"/>
    <property type="project" value="InterPro"/>
</dbReference>
<organism evidence="21 22">
    <name type="scientific">Gasterosteus aculeatus aculeatus</name>
    <name type="common">three-spined stickleback</name>
    <dbReference type="NCBI Taxonomy" id="481459"/>
    <lineage>
        <taxon>Eukaryota</taxon>
        <taxon>Metazoa</taxon>
        <taxon>Chordata</taxon>
        <taxon>Craniata</taxon>
        <taxon>Vertebrata</taxon>
        <taxon>Euteleostomi</taxon>
        <taxon>Actinopterygii</taxon>
        <taxon>Neopterygii</taxon>
        <taxon>Teleostei</taxon>
        <taxon>Neoteleostei</taxon>
        <taxon>Acanthomorphata</taxon>
        <taxon>Eupercaria</taxon>
        <taxon>Perciformes</taxon>
        <taxon>Cottioidei</taxon>
        <taxon>Gasterosteales</taxon>
        <taxon>Gasterosteidae</taxon>
        <taxon>Gasterosteus</taxon>
    </lineage>
</organism>
<feature type="domain" description="JmjC" evidence="20">
    <location>
        <begin position="455"/>
        <end position="621"/>
    </location>
</feature>
<comment type="cofactor">
    <cofactor evidence="1">
        <name>Fe(2+)</name>
        <dbReference type="ChEBI" id="CHEBI:29033"/>
    </cofactor>
</comment>
<dbReference type="GeneTree" id="ENSGT00940000164196"/>
<dbReference type="SMART" id="SM00545">
    <property type="entry name" value="JmjN"/>
    <property type="match status" value="1"/>
</dbReference>
<evidence type="ECO:0000313" key="21">
    <source>
        <dbReference type="Ensembl" id="ENSGACP00000016095.2"/>
    </source>
</evidence>
<reference evidence="21 22" key="1">
    <citation type="journal article" date="2021" name="G3 (Bethesda)">
        <title>Improved contiguity of the threespine stickleback genome using long-read sequencing.</title>
        <authorList>
            <person name="Nath S."/>
            <person name="Shaw D.E."/>
            <person name="White M.A."/>
        </authorList>
    </citation>
    <scope>NUCLEOTIDE SEQUENCE [LARGE SCALE GENOMIC DNA]</scope>
    <source>
        <strain evidence="21 22">Lake Benthic</strain>
    </source>
</reference>
<evidence type="ECO:0000256" key="11">
    <source>
        <dbReference type="ARBA" id="ARBA00023002"/>
    </source>
</evidence>
<dbReference type="SMART" id="SM00501">
    <property type="entry name" value="BRIGHT"/>
    <property type="match status" value="1"/>
</dbReference>
<feature type="compositionally biased region" description="Polar residues" evidence="16">
    <location>
        <begin position="1386"/>
        <end position="1401"/>
    </location>
</feature>
<dbReference type="InterPro" id="IPR004198">
    <property type="entry name" value="Znf_C5HC2"/>
</dbReference>
<evidence type="ECO:0000256" key="16">
    <source>
        <dbReference type="SAM" id="MobiDB-lite"/>
    </source>
</evidence>
<evidence type="ECO:0000256" key="2">
    <source>
        <dbReference type="ARBA" id="ARBA00004123"/>
    </source>
</evidence>
<evidence type="ECO:0000256" key="4">
    <source>
        <dbReference type="ARBA" id="ARBA00012902"/>
    </source>
</evidence>
<dbReference type="FunFam" id="1.10.150.60:FF:000001">
    <property type="entry name" value="Putative lysine-specific demethylase 5b"/>
    <property type="match status" value="1"/>
</dbReference>
<evidence type="ECO:0000256" key="8">
    <source>
        <dbReference type="ARBA" id="ARBA00022833"/>
    </source>
</evidence>
<reference evidence="21" key="3">
    <citation type="submission" date="2025-09" db="UniProtKB">
        <authorList>
            <consortium name="Ensembl"/>
        </authorList>
    </citation>
    <scope>IDENTIFICATION</scope>
</reference>
<dbReference type="InterPro" id="IPR048615">
    <property type="entry name" value="KDM5_C-hel"/>
</dbReference>
<evidence type="ECO:0000256" key="6">
    <source>
        <dbReference type="ARBA" id="ARBA00022737"/>
    </source>
</evidence>
<dbReference type="Pfam" id="PF02375">
    <property type="entry name" value="JmjN"/>
    <property type="match status" value="1"/>
</dbReference>
<dbReference type="PROSITE" id="PS51184">
    <property type="entry name" value="JMJC"/>
    <property type="match status" value="1"/>
</dbReference>
<keyword evidence="13" id="KW-0539">Nucleus</keyword>
<dbReference type="PROSITE" id="PS50016">
    <property type="entry name" value="ZF_PHD_2"/>
    <property type="match status" value="1"/>
</dbReference>
<sequence length="1414" mass="160811">MEGEEFVPPPECPVFEPTWEEFQDPLGYIAKIRPIAEKSGICKIRPPPDWQPPFSVELDTFRFTPRIQRLNELEAETRVKLNYLDRIARFWEVQASSLKIPHIERRILDLFSLSRIVTDEGGFEMVCKERRWARVAQRLGYPPGKNIGSLLRSHYERIVYPFEVFHSGNCKPKHYDGEDVDKEYKPHSIPLRQSVQPSKTSSYGRRANRCQPEPEPTEEDIEKNPELKKLQIYGAGPKMMGLGLVARYKGIRKKGTPQPPPPTVKVKTEVKKEEPDVAAGKKEEGGVTDGPCTKMTMRLRRNLGNPQSVDSFVCRMCGRGDDDEKLLLCDGCDDNYHTYCLLPPLTDPPKGNWRCPKCVAAECKKPSEAFGFEQATREYTLQSFGEMADAFKADYFNMPVHMVPTELVEREFWRLVSSIEEDVVVEYGADIHSKEFGSGFPMKNGKKELTKEEEGYARSGWNLNVMPVLEQSLLCHINGDISGMKVPWLYVGMVFSAFCWHIEDHWSYSINYLHWGEPKTWYGVPSVAAERLEEVMKKLTPELFEFQPDLLHQLVTIMNPNILMSHGVPVVRTNQCAGEFVITFPRAYHSGFNQGYNFAEAVNFCTADWLPAGRSCIEHYRRLRRYCVFSHEELTCKMAASPEKLDLNLAAATHREMFIIVQEERKLRKGLMQRGITEAEREAFELLPDDERQCDNCKTTCFLSALACSNCPERLVCLYHTQDLCNCPSEKLYLRYRYTLDELLAMLHRLKVRSESFDSWANRVKEALEQEEGNKIGIDDLERLKVEAAEKKFPDNELLRKLNTVLKDIERCHLTSKMTLAELKSLVETMQNLPCVITQLEDVQVVLRAVEEFRSRAQLLANNRDWRRDSAPPEQLEALLAQGAELLVVVPECDLLRGLKEQGHWLAEVRRTLGTEGGERQEVTLEVLRSLMEAGCNVPQSVSVETAMAELQELLTIAERWEEKAQICLEQKQKHPLSTLEAIVNEAHLIPVKLPNILALQDCLTRAQAWVTDLEEIQNGEHYPCLDDLEGLVAIGRDLPVFMEELRQLELQVASAHSWRDKATKTFLKKSSQHSLLEVLCPFAKRRARRDEVALLDEPSDDSDTNTVGLSAQDLRDPAVIAFKEGEHQEKEDPRAPQLRCHLCKDWFHGGCVPSPALLPSSGPAGNPLCWWDWDSRFLCPRCQRSRRPRLETILALLVALQRLPVRLPEGEALQCLTERAITWQGRAKEAVETPEVQLALQRLQDLKETLHCDAEEKENAGQETPGSGSNGSKPNISNLPVKTKLVLELLPATKVQLEELQLEGDLLEVSLDQTLIIHRVLQAASVPPRETLRTLIQIELEEQRRTSRGRAKDSKRKRKSHRGGSGDAAGKRSPDTSESKKTCPLSISPSPRLPVQTNPEVTDPFWPALAAPL</sequence>
<dbReference type="EC" id="1.14.11.67" evidence="4"/>
<name>G3PES1_GASAC</name>
<dbReference type="SUPFAM" id="SSF57903">
    <property type="entry name" value="FYVE/PHD zinc finger"/>
    <property type="match status" value="2"/>
</dbReference>
<dbReference type="Gene3D" id="3.30.40.10">
    <property type="entry name" value="Zinc/RING finger domain, C3HC4 (zinc finger)"/>
    <property type="match status" value="2"/>
</dbReference>
<dbReference type="Pfam" id="PF02373">
    <property type="entry name" value="JmjC"/>
    <property type="match status" value="1"/>
</dbReference>
<dbReference type="InterPro" id="IPR001606">
    <property type="entry name" value="ARID_dom"/>
</dbReference>
<dbReference type="Gene3D" id="2.60.120.650">
    <property type="entry name" value="Cupin"/>
    <property type="match status" value="1"/>
</dbReference>
<dbReference type="SMART" id="SM00558">
    <property type="entry name" value="JmjC"/>
    <property type="match status" value="1"/>
</dbReference>
<feature type="compositionally biased region" description="Polar residues" evidence="16">
    <location>
        <begin position="194"/>
        <end position="203"/>
    </location>
</feature>
<evidence type="ECO:0000256" key="13">
    <source>
        <dbReference type="ARBA" id="ARBA00023242"/>
    </source>
</evidence>
<comment type="catalytic activity">
    <reaction evidence="14">
        <text>N(6),N(6),N(6)-trimethyl-L-lysyl(4)-[histone H3] + 3 2-oxoglutarate + 3 O2 = L-lysyl(4)-[histone H3] + 3 formaldehyde + 3 succinate + 3 CO2</text>
        <dbReference type="Rhea" id="RHEA:60208"/>
        <dbReference type="Rhea" id="RHEA-COMP:15537"/>
        <dbReference type="Rhea" id="RHEA-COMP:15547"/>
        <dbReference type="ChEBI" id="CHEBI:15379"/>
        <dbReference type="ChEBI" id="CHEBI:16526"/>
        <dbReference type="ChEBI" id="CHEBI:16810"/>
        <dbReference type="ChEBI" id="CHEBI:16842"/>
        <dbReference type="ChEBI" id="CHEBI:29969"/>
        <dbReference type="ChEBI" id="CHEBI:30031"/>
        <dbReference type="ChEBI" id="CHEBI:61961"/>
        <dbReference type="EC" id="1.14.11.67"/>
    </reaction>
</comment>
<evidence type="ECO:0000259" key="18">
    <source>
        <dbReference type="PROSITE" id="PS51011"/>
    </source>
</evidence>
<feature type="compositionally biased region" description="Basic and acidic residues" evidence="16">
    <location>
        <begin position="1370"/>
        <end position="1382"/>
    </location>
</feature>
<dbReference type="GO" id="GO:0006355">
    <property type="term" value="P:regulation of DNA-templated transcription"/>
    <property type="evidence" value="ECO:0007669"/>
    <property type="project" value="TreeGrafter"/>
</dbReference>
<dbReference type="Bgee" id="ENSGACG00000012163">
    <property type="expression patterns" value="Expressed in intestinal epithelial cell and 13 other cell types or tissues"/>
</dbReference>
<feature type="domain" description="PHD-type" evidence="17">
    <location>
        <begin position="311"/>
        <end position="361"/>
    </location>
</feature>
<keyword evidence="22" id="KW-1185">Reference proteome</keyword>
<keyword evidence="6" id="KW-0677">Repeat</keyword>
<dbReference type="SMART" id="SM01014">
    <property type="entry name" value="ARID"/>
    <property type="match status" value="1"/>
</dbReference>
<feature type="compositionally biased region" description="Basic residues" evidence="16">
    <location>
        <begin position="1347"/>
        <end position="1363"/>
    </location>
</feature>
<evidence type="ECO:0000256" key="10">
    <source>
        <dbReference type="ARBA" id="ARBA00022964"/>
    </source>
</evidence>
<feature type="compositionally biased region" description="Basic and acidic residues" evidence="16">
    <location>
        <begin position="266"/>
        <end position="285"/>
    </location>
</feature>
<dbReference type="InterPro" id="IPR011011">
    <property type="entry name" value="Znf_FYVE_PHD"/>
</dbReference>
<feature type="domain" description="ARID" evidence="18">
    <location>
        <begin position="77"/>
        <end position="167"/>
    </location>
</feature>
<dbReference type="InterPro" id="IPR003347">
    <property type="entry name" value="JmjC_dom"/>
</dbReference>
<dbReference type="GO" id="GO:0034647">
    <property type="term" value="F:histone H3K4me/H3K4me2/H3K4me3 demethylase activity"/>
    <property type="evidence" value="ECO:0007669"/>
    <property type="project" value="UniProtKB-EC"/>
</dbReference>
<dbReference type="InterPro" id="IPR003349">
    <property type="entry name" value="JmjN"/>
</dbReference>
<evidence type="ECO:0000259" key="17">
    <source>
        <dbReference type="PROSITE" id="PS50016"/>
    </source>
</evidence>
<proteinExistence type="inferred from homology"/>
<dbReference type="InterPro" id="IPR013637">
    <property type="entry name" value="Lys_sp_deMease-like_dom"/>
</dbReference>
<evidence type="ECO:0000259" key="20">
    <source>
        <dbReference type="PROSITE" id="PS51184"/>
    </source>
</evidence>
<comment type="similarity">
    <text evidence="3">Belongs to the JARID1 histone demethylase family.</text>
</comment>
<keyword evidence="8" id="KW-0862">Zinc</keyword>
<dbReference type="InterPro" id="IPR013083">
    <property type="entry name" value="Znf_RING/FYVE/PHD"/>
</dbReference>
<dbReference type="InterPro" id="IPR001965">
    <property type="entry name" value="Znf_PHD"/>
</dbReference>
<dbReference type="Pfam" id="PF00628">
    <property type="entry name" value="PHD"/>
    <property type="match status" value="1"/>
</dbReference>
<dbReference type="STRING" id="69293.ENSGACP00000016095"/>
<keyword evidence="9" id="KW-0156">Chromatin regulator</keyword>
<evidence type="ECO:0000259" key="19">
    <source>
        <dbReference type="PROSITE" id="PS51183"/>
    </source>
</evidence>
<dbReference type="InParanoid" id="G3PES1"/>
<dbReference type="SUPFAM" id="SSF46774">
    <property type="entry name" value="ARID-like"/>
    <property type="match status" value="1"/>
</dbReference>
<keyword evidence="11" id="KW-0560">Oxidoreductase</keyword>
<dbReference type="Pfam" id="PF02928">
    <property type="entry name" value="zf-C5HC2"/>
    <property type="match status" value="1"/>
</dbReference>
<evidence type="ECO:0000256" key="15">
    <source>
        <dbReference type="PROSITE-ProRule" id="PRU00146"/>
    </source>
</evidence>
<feature type="region of interest" description="Disordered" evidence="16">
    <location>
        <begin position="194"/>
        <end position="222"/>
    </location>
</feature>